<evidence type="ECO:0000256" key="11">
    <source>
        <dbReference type="ARBA" id="ARBA00047518"/>
    </source>
</evidence>
<protein>
    <recommendedName>
        <fullName evidence="9">protein adenylyltransferase</fullName>
        <ecNumber evidence="9">2.7.7.108</ecNumber>
    </recommendedName>
</protein>
<comment type="cofactor">
    <cofactor evidence="1">
        <name>Mg(2+)</name>
        <dbReference type="ChEBI" id="CHEBI:18420"/>
    </cofactor>
</comment>
<evidence type="ECO:0000256" key="4">
    <source>
        <dbReference type="ARBA" id="ARBA00022695"/>
    </source>
</evidence>
<evidence type="ECO:0000256" key="6">
    <source>
        <dbReference type="ARBA" id="ARBA00022741"/>
    </source>
</evidence>
<dbReference type="InterPro" id="IPR002934">
    <property type="entry name" value="Polymerase_NTP_transf_dom"/>
</dbReference>
<evidence type="ECO:0000256" key="7">
    <source>
        <dbReference type="ARBA" id="ARBA00022840"/>
    </source>
</evidence>
<dbReference type="STRING" id="2162.BRM9_0692"/>
<dbReference type="PANTHER" id="PTHR33571:SF14">
    <property type="entry name" value="PROTEIN ADENYLYLTRANSFERASE MJ0435-RELATED"/>
    <property type="match status" value="1"/>
</dbReference>
<keyword evidence="2" id="KW-1277">Toxin-antitoxin system</keyword>
<keyword evidence="4" id="KW-0548">Nucleotidyltransferase</keyword>
<dbReference type="Proteomes" id="UP000029661">
    <property type="component" value="Chromosome"/>
</dbReference>
<comment type="catalytic activity">
    <reaction evidence="11">
        <text>O-(5'-adenylyl)-L-tyrosyl-[protein] + ATP = O-[5'-(adenylyl-(5'-&gt;3')-adenylyl)]-L-tyrosyl-[protein] + diphosphate</text>
        <dbReference type="Rhea" id="RHEA:66528"/>
        <dbReference type="Rhea" id="RHEA-COMP:13846"/>
        <dbReference type="Rhea" id="RHEA-COMP:17046"/>
        <dbReference type="ChEBI" id="CHEBI:30616"/>
        <dbReference type="ChEBI" id="CHEBI:33019"/>
        <dbReference type="ChEBI" id="CHEBI:83624"/>
        <dbReference type="ChEBI" id="CHEBI:167160"/>
    </reaction>
</comment>
<evidence type="ECO:0000256" key="12">
    <source>
        <dbReference type="ARBA" id="ARBA00048696"/>
    </source>
</evidence>
<dbReference type="Pfam" id="PF01909">
    <property type="entry name" value="NTP_transf_2"/>
    <property type="match status" value="1"/>
</dbReference>
<evidence type="ECO:0000259" key="13">
    <source>
        <dbReference type="Pfam" id="PF01909"/>
    </source>
</evidence>
<feature type="domain" description="Polymerase nucleotidyl transferase" evidence="13">
    <location>
        <begin position="7"/>
        <end position="92"/>
    </location>
</feature>
<evidence type="ECO:0000313" key="14">
    <source>
        <dbReference type="EMBL" id="AIS31513.1"/>
    </source>
</evidence>
<proteinExistence type="inferred from homology"/>
<comment type="similarity">
    <text evidence="10">Belongs to the MntA antitoxin family.</text>
</comment>
<evidence type="ECO:0000256" key="8">
    <source>
        <dbReference type="ARBA" id="ARBA00022842"/>
    </source>
</evidence>
<dbReference type="InterPro" id="IPR043519">
    <property type="entry name" value="NT_sf"/>
</dbReference>
<dbReference type="CDD" id="cd05403">
    <property type="entry name" value="NT_KNTase_like"/>
    <property type="match status" value="1"/>
</dbReference>
<sequence>MQVLDLIKEHEQEIKDKYSVTKIGVFGSYARGEEKESSDVDVLVEFDEATYHNFIELIFFLEKLLDKKVDLVTTTGLSPYMKPTVEKEVLWCE</sequence>
<keyword evidence="3 14" id="KW-0808">Transferase</keyword>
<dbReference type="GO" id="GO:0046872">
    <property type="term" value="F:metal ion binding"/>
    <property type="evidence" value="ECO:0007669"/>
    <property type="project" value="UniProtKB-KW"/>
</dbReference>
<evidence type="ECO:0000256" key="10">
    <source>
        <dbReference type="ARBA" id="ARBA00038276"/>
    </source>
</evidence>
<keyword evidence="6" id="KW-0547">Nucleotide-binding</keyword>
<evidence type="ECO:0000313" key="15">
    <source>
        <dbReference type="Proteomes" id="UP000029661"/>
    </source>
</evidence>
<dbReference type="SUPFAM" id="SSF81301">
    <property type="entry name" value="Nucleotidyltransferase"/>
    <property type="match status" value="1"/>
</dbReference>
<dbReference type="InterPro" id="IPR052038">
    <property type="entry name" value="Type-VII_TA_antitoxin"/>
</dbReference>
<dbReference type="GO" id="GO:0005524">
    <property type="term" value="F:ATP binding"/>
    <property type="evidence" value="ECO:0007669"/>
    <property type="project" value="UniProtKB-KW"/>
</dbReference>
<dbReference type="RefSeq" id="WP_048084826.1">
    <property type="nucleotide sequence ID" value="NZ_CP006933.1"/>
</dbReference>
<keyword evidence="5" id="KW-0479">Metal-binding</keyword>
<dbReference type="Gene3D" id="3.30.460.10">
    <property type="entry name" value="Beta Polymerase, domain 2"/>
    <property type="match status" value="1"/>
</dbReference>
<comment type="catalytic activity">
    <reaction evidence="12">
        <text>L-tyrosyl-[protein] + ATP = O-(5'-adenylyl)-L-tyrosyl-[protein] + diphosphate</text>
        <dbReference type="Rhea" id="RHEA:54288"/>
        <dbReference type="Rhea" id="RHEA-COMP:10136"/>
        <dbReference type="Rhea" id="RHEA-COMP:13846"/>
        <dbReference type="ChEBI" id="CHEBI:30616"/>
        <dbReference type="ChEBI" id="CHEBI:33019"/>
        <dbReference type="ChEBI" id="CHEBI:46858"/>
        <dbReference type="ChEBI" id="CHEBI:83624"/>
        <dbReference type="EC" id="2.7.7.108"/>
    </reaction>
</comment>
<evidence type="ECO:0000256" key="3">
    <source>
        <dbReference type="ARBA" id="ARBA00022679"/>
    </source>
</evidence>
<dbReference type="AlphaFoldDB" id="A0A089ZH00"/>
<evidence type="ECO:0000256" key="5">
    <source>
        <dbReference type="ARBA" id="ARBA00022723"/>
    </source>
</evidence>
<organism evidence="14 15">
    <name type="scientific">Methanobacterium formicicum</name>
    <dbReference type="NCBI Taxonomy" id="2162"/>
    <lineage>
        <taxon>Archaea</taxon>
        <taxon>Methanobacteriati</taxon>
        <taxon>Methanobacteriota</taxon>
        <taxon>Methanomada group</taxon>
        <taxon>Methanobacteria</taxon>
        <taxon>Methanobacteriales</taxon>
        <taxon>Methanobacteriaceae</taxon>
        <taxon>Methanobacterium</taxon>
    </lineage>
</organism>
<accession>A0A089ZH00</accession>
<evidence type="ECO:0000256" key="1">
    <source>
        <dbReference type="ARBA" id="ARBA00001946"/>
    </source>
</evidence>
<dbReference type="OrthoDB" id="61846at2157"/>
<dbReference type="GO" id="GO:0070733">
    <property type="term" value="F:AMPylase activity"/>
    <property type="evidence" value="ECO:0007669"/>
    <property type="project" value="UniProtKB-EC"/>
</dbReference>
<gene>
    <name evidence="14" type="ORF">BRM9_0692</name>
</gene>
<dbReference type="PANTHER" id="PTHR33571">
    <property type="entry name" value="SSL8005 PROTEIN"/>
    <property type="match status" value="1"/>
</dbReference>
<keyword evidence="7" id="KW-0067">ATP-binding</keyword>
<reference evidence="14 15" key="1">
    <citation type="submission" date="2013-12" db="EMBL/GenBank/DDBJ databases">
        <title>The complete genome sequence of Methanobacterium sp. BRM9.</title>
        <authorList>
            <consortium name="Pastoral Greenhouse Gas Research Consortium"/>
            <person name="Kelly W.J."/>
            <person name="Leahy S.C."/>
            <person name="Perry R."/>
            <person name="Li D."/>
            <person name="Altermann E."/>
            <person name="Lambie S.C."/>
            <person name="Attwood G.T."/>
        </authorList>
    </citation>
    <scope>NUCLEOTIDE SEQUENCE [LARGE SCALE GENOMIC DNA]</scope>
    <source>
        <strain evidence="14 15">BRM9</strain>
    </source>
</reference>
<dbReference type="EMBL" id="CP006933">
    <property type="protein sequence ID" value="AIS31513.1"/>
    <property type="molecule type" value="Genomic_DNA"/>
</dbReference>
<dbReference type="KEGG" id="mfc:BRM9_0692"/>
<dbReference type="EC" id="2.7.7.108" evidence="9"/>
<evidence type="ECO:0000256" key="9">
    <source>
        <dbReference type="ARBA" id="ARBA00034531"/>
    </source>
</evidence>
<keyword evidence="8" id="KW-0460">Magnesium</keyword>
<dbReference type="GeneID" id="24791842"/>
<evidence type="ECO:0000256" key="2">
    <source>
        <dbReference type="ARBA" id="ARBA00022649"/>
    </source>
</evidence>
<name>A0A089ZH00_METFO</name>